<dbReference type="EMBL" id="CAADGD010000273">
    <property type="protein sequence ID" value="VFK73748.1"/>
    <property type="molecule type" value="Genomic_DNA"/>
</dbReference>
<name>A0A451B640_9GAMM</name>
<accession>A0A451B640</accession>
<sequence>MVNARSNSPYGPESGLLFHSNASGFRCMDLLQLLVNGLAGSALSAFSFTPEKCELRRISTPNLIGIAHSIRLRQQALFRQLHESDTSCRESSLDFLENFLSGNQFGPSAIEFPAPALDLFRPCLVDIVPRRQIDFAKGPLYRKPADLAEYSGPLHMIARSTPSFFIPPSQPVLEWWLCAMRFVARARATHRIGVYSKHR</sequence>
<protein>
    <submittedName>
        <fullName evidence="2">Uncharacterized protein</fullName>
    </submittedName>
</protein>
<organism evidence="2">
    <name type="scientific">Candidatus Kentrum sp. UNK</name>
    <dbReference type="NCBI Taxonomy" id="2126344"/>
    <lineage>
        <taxon>Bacteria</taxon>
        <taxon>Pseudomonadati</taxon>
        <taxon>Pseudomonadota</taxon>
        <taxon>Gammaproteobacteria</taxon>
        <taxon>Candidatus Kentrum</taxon>
    </lineage>
</organism>
<dbReference type="EMBL" id="CAADFZ010000282">
    <property type="protein sequence ID" value="VFK68901.1"/>
    <property type="molecule type" value="Genomic_DNA"/>
</dbReference>
<evidence type="ECO:0000313" key="1">
    <source>
        <dbReference type="EMBL" id="VFK68901.1"/>
    </source>
</evidence>
<gene>
    <name evidence="1" type="ORF">BECKUNK1418G_GA0071005_12822</name>
    <name evidence="2" type="ORF">BECKUNK1418H_GA0071006_12732</name>
</gene>
<dbReference type="AlphaFoldDB" id="A0A451B640"/>
<proteinExistence type="predicted"/>
<reference evidence="2" key="1">
    <citation type="submission" date="2019-02" db="EMBL/GenBank/DDBJ databases">
        <authorList>
            <person name="Gruber-Vodicka R. H."/>
            <person name="Seah K. B. B."/>
        </authorList>
    </citation>
    <scope>NUCLEOTIDE SEQUENCE</scope>
    <source>
        <strain evidence="2">BECK_BY19</strain>
        <strain evidence="1">BECK_BY8</strain>
    </source>
</reference>
<evidence type="ECO:0000313" key="2">
    <source>
        <dbReference type="EMBL" id="VFK73748.1"/>
    </source>
</evidence>